<sequence>MLKINKAQIRKLAIDEMVYSRGLNYYKNNAIVNVTWSNINKQYRAIVKGKSNYIVTVDVKPDSSFSYSCNCPASVKYQGACKHVVATLLFITDYLDRKENLNPMDSEEKKIYQIIDYFNHQETRKTYGETFHIKPTITIPSLLKKESGKIYLSIHAGSNKLYKVQSIKKFLTDYYNHENIALGKEFNYIANESRFDKTSQDVLDYLLEIFEIQEALGKVYYSNLFNKTQMAFTKNMLVKLLSILDDLPFNLELYGKEYEDIIFKNGNPKIQYELDIEEDSIIITERQNEEIVPITDNGELLYSRGVLFKPEEQFIKNYVPFYNTLGKDKKPLVFKGEHKEKFLEVVLPKINNTMKIDLPESIREKYIVSDLKTTIYLDKYKTNIKAELLFQYGDYKFNPLEEMKTEGIIVVRQPEQEERIFDFLDSLHFEPYKNVFIMKDEKYIYELLTDRIHELNEKCELFYSDAFKGITIRKPGNLTTNLATKSDSNFFDFTFEYEDIPKDELKDMLHSFRLKRKYYRLKNGSFIDLNDKNLENIADILEYLNLTSKDVKDGTLSLPKQNALYLNTVLKESEELAVIKNQEFSKFVDKITNPSTTDYSIPTEIQAELRSYQVTGYKWLRTLADNNLGGILADDMGLGKTLQSIVYMAGRALKRDKEQSQDKKPYLVVCPSSLVYNWQDEIQNFAPFLKAEVVSGAPELRQEIIQSYKELDVLITSYPLIRRDSEFYEPIQFDTMFIDEAQFIKNANSLNAKSVKLINAEHKFALTGTPIENALSELWSIFDFVMPFYLLSHTKFMNRYEKPITKEEDQSALNDLLQHISPFILRRMKKEVLNELPEKVETKMLTDLTDSQKKVYLSFLENIRSEISSEIKTNGFEKSKMKILAALTRLRQICCHPATFIDNYKGGSGKLELLMEILPDAIANGHRILIFSQFTSMLEIIEKEFAEQGISYFILSGSTPMDVRADYVKRFNAGENSVFLISLKAGGTGLNLTGADTVIHYDPWWNPAVEEQATDRVYRIGQTKSVQVIRLITKGTIEEKIYKLQQSKKALSESVIQSKEVFINKLSKEELEDIFS</sequence>
<dbReference type="SMART" id="SM00490">
    <property type="entry name" value="HELICc"/>
    <property type="match status" value="1"/>
</dbReference>
<reference evidence="6 7" key="1">
    <citation type="submission" date="2020-11" db="EMBL/GenBank/DDBJ databases">
        <title>Draft genome sequencing of a Lachnospiraceae strain isolated from anoxic soil subjected to BSD treatment.</title>
        <authorList>
            <person name="Uek A."/>
            <person name="Tonouchi A."/>
        </authorList>
    </citation>
    <scope>NUCLEOTIDE SEQUENCE [LARGE SCALE GENOMIC DNA]</scope>
    <source>
        <strain evidence="6 7">TB5</strain>
    </source>
</reference>
<dbReference type="InterPro" id="IPR049730">
    <property type="entry name" value="SNF2/RAD54-like_C"/>
</dbReference>
<dbReference type="Gene3D" id="3.40.50.300">
    <property type="entry name" value="P-loop containing nucleotide triphosphate hydrolases"/>
    <property type="match status" value="1"/>
</dbReference>
<dbReference type="SUPFAM" id="SSF52540">
    <property type="entry name" value="P-loop containing nucleoside triphosphate hydrolases"/>
    <property type="match status" value="2"/>
</dbReference>
<dbReference type="InterPro" id="IPR007527">
    <property type="entry name" value="Znf_SWIM"/>
</dbReference>
<keyword evidence="2" id="KW-0479">Metal-binding</keyword>
<evidence type="ECO:0000313" key="6">
    <source>
        <dbReference type="EMBL" id="BCN30669.1"/>
    </source>
</evidence>
<dbReference type="SMART" id="SM00487">
    <property type="entry name" value="DEXDc"/>
    <property type="match status" value="1"/>
</dbReference>
<dbReference type="Pfam" id="PF04434">
    <property type="entry name" value="SWIM"/>
    <property type="match status" value="1"/>
</dbReference>
<dbReference type="InterPro" id="IPR013663">
    <property type="entry name" value="Helicase_SWF/SNF/SWI_bac"/>
</dbReference>
<evidence type="ECO:0000259" key="4">
    <source>
        <dbReference type="PROSITE" id="PS51192"/>
    </source>
</evidence>
<dbReference type="GO" id="GO:0005524">
    <property type="term" value="F:ATP binding"/>
    <property type="evidence" value="ECO:0007669"/>
    <property type="project" value="InterPro"/>
</dbReference>
<keyword evidence="2" id="KW-0863">Zinc-finger</keyword>
<evidence type="ECO:0000256" key="1">
    <source>
        <dbReference type="ARBA" id="ARBA00022801"/>
    </source>
</evidence>
<evidence type="ECO:0000259" key="5">
    <source>
        <dbReference type="PROSITE" id="PS51194"/>
    </source>
</evidence>
<keyword evidence="6" id="KW-0347">Helicase</keyword>
<keyword evidence="6" id="KW-0067">ATP-binding</keyword>
<dbReference type="KEGG" id="ahb:bsdtb5_19640"/>
<dbReference type="InterPro" id="IPR038718">
    <property type="entry name" value="SNF2-like_sf"/>
</dbReference>
<dbReference type="InterPro" id="IPR027417">
    <property type="entry name" value="P-loop_NTPase"/>
</dbReference>
<dbReference type="PANTHER" id="PTHR10799">
    <property type="entry name" value="SNF2/RAD54 HELICASE FAMILY"/>
    <property type="match status" value="1"/>
</dbReference>
<evidence type="ECO:0000259" key="3">
    <source>
        <dbReference type="PROSITE" id="PS50966"/>
    </source>
</evidence>
<dbReference type="CDD" id="cd18012">
    <property type="entry name" value="DEXQc_arch_SWI2_SNF2"/>
    <property type="match status" value="1"/>
</dbReference>
<organism evidence="6 7">
    <name type="scientific">Anaeromicropila herbilytica</name>
    <dbReference type="NCBI Taxonomy" id="2785025"/>
    <lineage>
        <taxon>Bacteria</taxon>
        <taxon>Bacillati</taxon>
        <taxon>Bacillota</taxon>
        <taxon>Clostridia</taxon>
        <taxon>Lachnospirales</taxon>
        <taxon>Lachnospiraceae</taxon>
        <taxon>Anaeromicropila</taxon>
    </lineage>
</organism>
<dbReference type="RefSeq" id="WP_271715871.1">
    <property type="nucleotide sequence ID" value="NZ_AP024169.1"/>
</dbReference>
<name>A0A7R7EKW9_9FIRM</name>
<dbReference type="AlphaFoldDB" id="A0A7R7EKW9"/>
<dbReference type="Proteomes" id="UP000595897">
    <property type="component" value="Chromosome"/>
</dbReference>
<dbReference type="PROSITE" id="PS51194">
    <property type="entry name" value="HELICASE_CTER"/>
    <property type="match status" value="1"/>
</dbReference>
<dbReference type="PROSITE" id="PS51192">
    <property type="entry name" value="HELICASE_ATP_BIND_1"/>
    <property type="match status" value="1"/>
</dbReference>
<dbReference type="EMBL" id="AP024169">
    <property type="protein sequence ID" value="BCN30669.1"/>
    <property type="molecule type" value="Genomic_DNA"/>
</dbReference>
<gene>
    <name evidence="6" type="ORF">bsdtb5_19640</name>
</gene>
<dbReference type="Pfam" id="PF00176">
    <property type="entry name" value="SNF2-rel_dom"/>
    <property type="match status" value="1"/>
</dbReference>
<dbReference type="CDD" id="cd18793">
    <property type="entry name" value="SF2_C_SNF"/>
    <property type="match status" value="1"/>
</dbReference>
<dbReference type="Pfam" id="PF00271">
    <property type="entry name" value="Helicase_C"/>
    <property type="match status" value="1"/>
</dbReference>
<keyword evidence="6" id="KW-0547">Nucleotide-binding</keyword>
<protein>
    <submittedName>
        <fullName evidence="6">Helicase</fullName>
    </submittedName>
</protein>
<dbReference type="FunFam" id="3.40.50.300:FF:000533">
    <property type="entry name" value="Helicase, Snf2 family"/>
    <property type="match status" value="1"/>
</dbReference>
<dbReference type="PROSITE" id="PS50966">
    <property type="entry name" value="ZF_SWIM"/>
    <property type="match status" value="1"/>
</dbReference>
<feature type="domain" description="Helicase C-terminal" evidence="5">
    <location>
        <begin position="910"/>
        <end position="1067"/>
    </location>
</feature>
<keyword evidence="2" id="KW-0862">Zinc</keyword>
<dbReference type="InterPro" id="IPR014001">
    <property type="entry name" value="Helicase_ATP-bd"/>
</dbReference>
<dbReference type="GO" id="GO:0008270">
    <property type="term" value="F:zinc ion binding"/>
    <property type="evidence" value="ECO:0007669"/>
    <property type="project" value="UniProtKB-KW"/>
</dbReference>
<evidence type="ECO:0000313" key="7">
    <source>
        <dbReference type="Proteomes" id="UP000595897"/>
    </source>
</evidence>
<proteinExistence type="predicted"/>
<feature type="domain" description="SWIM-type" evidence="3">
    <location>
        <begin position="53"/>
        <end position="92"/>
    </location>
</feature>
<evidence type="ECO:0000256" key="2">
    <source>
        <dbReference type="PROSITE-ProRule" id="PRU00325"/>
    </source>
</evidence>
<dbReference type="Gene3D" id="3.40.50.10810">
    <property type="entry name" value="Tandem AAA-ATPase domain"/>
    <property type="match status" value="1"/>
</dbReference>
<feature type="domain" description="Helicase ATP-binding" evidence="4">
    <location>
        <begin position="621"/>
        <end position="788"/>
    </location>
</feature>
<dbReference type="Pfam" id="PF08455">
    <property type="entry name" value="SNF2_assoc"/>
    <property type="match status" value="1"/>
</dbReference>
<dbReference type="InterPro" id="IPR001650">
    <property type="entry name" value="Helicase_C-like"/>
</dbReference>
<dbReference type="GO" id="GO:0004386">
    <property type="term" value="F:helicase activity"/>
    <property type="evidence" value="ECO:0007669"/>
    <property type="project" value="UniProtKB-KW"/>
</dbReference>
<dbReference type="InterPro" id="IPR000330">
    <property type="entry name" value="SNF2_N"/>
</dbReference>
<keyword evidence="1" id="KW-0378">Hydrolase</keyword>
<keyword evidence="7" id="KW-1185">Reference proteome</keyword>
<dbReference type="GO" id="GO:0016787">
    <property type="term" value="F:hydrolase activity"/>
    <property type="evidence" value="ECO:0007669"/>
    <property type="project" value="UniProtKB-KW"/>
</dbReference>
<accession>A0A7R7EKW9</accession>